<protein>
    <recommendedName>
        <fullName evidence="3">Amidase domain-containing protein</fullName>
    </recommendedName>
</protein>
<reference evidence="4 5" key="1">
    <citation type="submission" date="2022-09" db="EMBL/GenBank/DDBJ databases">
        <authorList>
            <person name="Palmer J.M."/>
        </authorList>
    </citation>
    <scope>NUCLEOTIDE SEQUENCE [LARGE SCALE GENOMIC DNA]</scope>
    <source>
        <strain evidence="4 5">DSM 7382</strain>
    </source>
</reference>
<organism evidence="4 5">
    <name type="scientific">Cerrena zonata</name>
    <dbReference type="NCBI Taxonomy" id="2478898"/>
    <lineage>
        <taxon>Eukaryota</taxon>
        <taxon>Fungi</taxon>
        <taxon>Dikarya</taxon>
        <taxon>Basidiomycota</taxon>
        <taxon>Agaricomycotina</taxon>
        <taxon>Agaricomycetes</taxon>
        <taxon>Polyporales</taxon>
        <taxon>Cerrenaceae</taxon>
        <taxon>Cerrena</taxon>
    </lineage>
</organism>
<feature type="region of interest" description="Disordered" evidence="2">
    <location>
        <begin position="1"/>
        <end position="20"/>
    </location>
</feature>
<evidence type="ECO:0000256" key="2">
    <source>
        <dbReference type="SAM" id="MobiDB-lite"/>
    </source>
</evidence>
<dbReference type="PANTHER" id="PTHR11895:SF67">
    <property type="entry name" value="AMIDASE DOMAIN-CONTAINING PROTEIN"/>
    <property type="match status" value="1"/>
</dbReference>
<dbReference type="AlphaFoldDB" id="A0AAW0FR14"/>
<dbReference type="InterPro" id="IPR000120">
    <property type="entry name" value="Amidase"/>
</dbReference>
<gene>
    <name evidence="4" type="ORF">QCA50_013121</name>
</gene>
<name>A0AAW0FR14_9APHY</name>
<dbReference type="EMBL" id="JASBNA010000029">
    <property type="protein sequence ID" value="KAK7683745.1"/>
    <property type="molecule type" value="Genomic_DNA"/>
</dbReference>
<dbReference type="PANTHER" id="PTHR11895">
    <property type="entry name" value="TRANSAMIDASE"/>
    <property type="match status" value="1"/>
</dbReference>
<dbReference type="Gene3D" id="3.90.1300.10">
    <property type="entry name" value="Amidase signature (AS) domain"/>
    <property type="match status" value="1"/>
</dbReference>
<dbReference type="InterPro" id="IPR020556">
    <property type="entry name" value="Amidase_CS"/>
</dbReference>
<dbReference type="InterPro" id="IPR036928">
    <property type="entry name" value="AS_sf"/>
</dbReference>
<evidence type="ECO:0000313" key="5">
    <source>
        <dbReference type="Proteomes" id="UP001385951"/>
    </source>
</evidence>
<dbReference type="SUPFAM" id="SSF75304">
    <property type="entry name" value="Amidase signature (AS) enzymes"/>
    <property type="match status" value="1"/>
</dbReference>
<accession>A0AAW0FR14</accession>
<comment type="similarity">
    <text evidence="1">Belongs to the amidase family.</text>
</comment>
<evidence type="ECO:0000313" key="4">
    <source>
        <dbReference type="EMBL" id="KAK7683745.1"/>
    </source>
</evidence>
<keyword evidence="5" id="KW-1185">Reference proteome</keyword>
<dbReference type="GO" id="GO:0003824">
    <property type="term" value="F:catalytic activity"/>
    <property type="evidence" value="ECO:0007669"/>
    <property type="project" value="InterPro"/>
</dbReference>
<dbReference type="Pfam" id="PF01425">
    <property type="entry name" value="Amidase"/>
    <property type="match status" value="1"/>
</dbReference>
<proteinExistence type="inferred from homology"/>
<dbReference type="Proteomes" id="UP001385951">
    <property type="component" value="Unassembled WGS sequence"/>
</dbReference>
<feature type="domain" description="Amidase" evidence="3">
    <location>
        <begin position="130"/>
        <end position="547"/>
    </location>
</feature>
<evidence type="ECO:0000256" key="1">
    <source>
        <dbReference type="ARBA" id="ARBA00009199"/>
    </source>
</evidence>
<evidence type="ECO:0000259" key="3">
    <source>
        <dbReference type="Pfam" id="PF01425"/>
    </source>
</evidence>
<comment type="caution">
    <text evidence="4">The sequence shown here is derived from an EMBL/GenBank/DDBJ whole genome shotgun (WGS) entry which is preliminary data.</text>
</comment>
<feature type="compositionally biased region" description="Low complexity" evidence="2">
    <location>
        <begin position="11"/>
        <end position="20"/>
    </location>
</feature>
<sequence length="583" mass="62229">MPANDLYLGYPEPTEAPTTSEEAATYRAVPTNNPTLAGFPLAVLSKVVAHVGPLADLLWVNSGFRVLRRLHAADAYQTRFEPLVVPRFPEPASDNASLFSEEKDTTFYTSADYVAAYVAGQTTPTDVAQYLLKLIQDPIHKLAFVETREDLTLEAAKASTTRYAHGMPKGPLDGVPFFVKDEADVHGYKTTYGSAKVHNNGEGETAWAVKRLEQAGAILIGKANMHELGTDTTNNNPVKGTPRNPYNKGYYTGGSSGGSAYAVGSGLVPFAVGADGGGSIRIPSSYCGVYGIKPSHGRISARPSVSVTPGNGVIGPIASSLEDLALVYRVMSEPDPQDPSSSAFPLPRASLTPISAPPTKRIGIYRPWFNDAPQAITSFCNSAVERLVATEGYELVELPAIPYLNEARVAHALSIITEIATFANGDFSSYNAANQIILSVASRTPALDFNYANKVRNMFMSHFASIWQKYPGMILVTPTSPMPGVKIQESHISVGVSDTNSSVQCMRYVFLANFIGAPSLSAPVGYLENNIPVGLMGLAEWGKEEDLFGWGKDVAGGLATGPGRQKGEIWVDVLGGVGATKTK</sequence>
<dbReference type="InterPro" id="IPR023631">
    <property type="entry name" value="Amidase_dom"/>
</dbReference>
<dbReference type="PROSITE" id="PS00571">
    <property type="entry name" value="AMIDASES"/>
    <property type="match status" value="1"/>
</dbReference>